<dbReference type="PANTHER" id="PTHR12992:SF11">
    <property type="entry name" value="MITOCHONDRIAL COENZYME A DIPHOSPHATASE NUDT8"/>
    <property type="match status" value="1"/>
</dbReference>
<reference evidence="8 9" key="1">
    <citation type="submission" date="2021-12" db="EMBL/GenBank/DDBJ databases">
        <title>Discovery of the Pendulisporaceae a myxobacterial family with distinct sporulation behavior and unique specialized metabolism.</title>
        <authorList>
            <person name="Garcia R."/>
            <person name="Popoff A."/>
            <person name="Bader C.D."/>
            <person name="Loehr J."/>
            <person name="Walesch S."/>
            <person name="Walt C."/>
            <person name="Boldt J."/>
            <person name="Bunk B."/>
            <person name="Haeckl F.J.F.P.J."/>
            <person name="Gunesch A.P."/>
            <person name="Birkelbach J."/>
            <person name="Nuebel U."/>
            <person name="Pietschmann T."/>
            <person name="Bach T."/>
            <person name="Mueller R."/>
        </authorList>
    </citation>
    <scope>NUCLEOTIDE SEQUENCE [LARGE SCALE GENOMIC DNA]</scope>
    <source>
        <strain evidence="8 9">MSr12523</strain>
    </source>
</reference>
<evidence type="ECO:0000259" key="7">
    <source>
        <dbReference type="PROSITE" id="PS51462"/>
    </source>
</evidence>
<feature type="domain" description="Nudix hydrolase" evidence="7">
    <location>
        <begin position="28"/>
        <end position="176"/>
    </location>
</feature>
<protein>
    <submittedName>
        <fullName evidence="8">CoA pyrophosphatase</fullName>
    </submittedName>
</protein>
<evidence type="ECO:0000313" key="9">
    <source>
        <dbReference type="Proteomes" id="UP001379533"/>
    </source>
</evidence>
<dbReference type="Pfam" id="PF00293">
    <property type="entry name" value="NUDIX"/>
    <property type="match status" value="1"/>
</dbReference>
<evidence type="ECO:0000313" key="8">
    <source>
        <dbReference type="EMBL" id="WXA95005.1"/>
    </source>
</evidence>
<dbReference type="InterPro" id="IPR045121">
    <property type="entry name" value="CoAse"/>
</dbReference>
<keyword evidence="9" id="KW-1185">Reference proteome</keyword>
<dbReference type="InterPro" id="IPR015797">
    <property type="entry name" value="NUDIX_hydrolase-like_dom_sf"/>
</dbReference>
<dbReference type="SUPFAM" id="SSF55811">
    <property type="entry name" value="Nudix"/>
    <property type="match status" value="1"/>
</dbReference>
<dbReference type="CDD" id="cd03426">
    <property type="entry name" value="NUDIX_CoAse_Nudt7"/>
    <property type="match status" value="1"/>
</dbReference>
<dbReference type="RefSeq" id="WP_394845615.1">
    <property type="nucleotide sequence ID" value="NZ_CP089982.1"/>
</dbReference>
<dbReference type="PROSITE" id="PS51462">
    <property type="entry name" value="NUDIX"/>
    <property type="match status" value="1"/>
</dbReference>
<keyword evidence="4" id="KW-0378">Hydrolase</keyword>
<keyword evidence="5" id="KW-0460">Magnesium</keyword>
<proteinExistence type="predicted"/>
<dbReference type="InterPro" id="IPR000086">
    <property type="entry name" value="NUDIX_hydrolase_dom"/>
</dbReference>
<evidence type="ECO:0000256" key="3">
    <source>
        <dbReference type="ARBA" id="ARBA00022723"/>
    </source>
</evidence>
<dbReference type="Gene3D" id="3.90.79.10">
    <property type="entry name" value="Nucleoside Triphosphate Pyrophosphohydrolase"/>
    <property type="match status" value="1"/>
</dbReference>
<evidence type="ECO:0000256" key="4">
    <source>
        <dbReference type="ARBA" id="ARBA00022801"/>
    </source>
</evidence>
<evidence type="ECO:0000256" key="2">
    <source>
        <dbReference type="ARBA" id="ARBA00001946"/>
    </source>
</evidence>
<dbReference type="EMBL" id="CP089982">
    <property type="protein sequence ID" value="WXA95005.1"/>
    <property type="molecule type" value="Genomic_DNA"/>
</dbReference>
<keyword evidence="3" id="KW-0479">Metal-binding</keyword>
<sequence length="199" mass="22112">MLDSYDLPTVRERLARHPHGPLEAETEGRMAAVAAILRDGHDGEDAEILLIRRAERARDPWSGHMAFPGGRRESVDRTIVDTAIRETREEVGLDLAAHGTVLHRLPNRAATARGKITDLTVAAFVFELPRAETTLTSNGEVAEAIWTPLGPLARGETVTTFEYVHEDTVLTFPGYRVGERVVWGLTWRMLQALFTVLHA</sequence>
<comment type="cofactor">
    <cofactor evidence="1">
        <name>Mn(2+)</name>
        <dbReference type="ChEBI" id="CHEBI:29035"/>
    </cofactor>
</comment>
<dbReference type="Proteomes" id="UP001379533">
    <property type="component" value="Chromosome"/>
</dbReference>
<evidence type="ECO:0000256" key="1">
    <source>
        <dbReference type="ARBA" id="ARBA00001936"/>
    </source>
</evidence>
<keyword evidence="6" id="KW-0464">Manganese</keyword>
<name>A0ABZ2KBR7_9BACT</name>
<evidence type="ECO:0000256" key="5">
    <source>
        <dbReference type="ARBA" id="ARBA00022842"/>
    </source>
</evidence>
<comment type="cofactor">
    <cofactor evidence="2">
        <name>Mg(2+)</name>
        <dbReference type="ChEBI" id="CHEBI:18420"/>
    </cofactor>
</comment>
<organism evidence="8 9">
    <name type="scientific">Pendulispora brunnea</name>
    <dbReference type="NCBI Taxonomy" id="2905690"/>
    <lineage>
        <taxon>Bacteria</taxon>
        <taxon>Pseudomonadati</taxon>
        <taxon>Myxococcota</taxon>
        <taxon>Myxococcia</taxon>
        <taxon>Myxococcales</taxon>
        <taxon>Sorangiineae</taxon>
        <taxon>Pendulisporaceae</taxon>
        <taxon>Pendulispora</taxon>
    </lineage>
</organism>
<dbReference type="PANTHER" id="PTHR12992">
    <property type="entry name" value="NUDIX HYDROLASE"/>
    <property type="match status" value="1"/>
</dbReference>
<evidence type="ECO:0000256" key="6">
    <source>
        <dbReference type="ARBA" id="ARBA00023211"/>
    </source>
</evidence>
<accession>A0ABZ2KBR7</accession>
<gene>
    <name evidence="8" type="ORF">LZC95_52370</name>
</gene>